<keyword evidence="3 6" id="KW-0479">Metal-binding</keyword>
<evidence type="ECO:0000256" key="1">
    <source>
        <dbReference type="ARBA" id="ARBA00001946"/>
    </source>
</evidence>
<dbReference type="SFLD" id="SFLDS00005">
    <property type="entry name" value="Isoprenoid_Synthase_Type_I"/>
    <property type="match status" value="1"/>
</dbReference>
<dbReference type="EC" id="4.2.3.-" evidence="6"/>
<keyword evidence="4 6" id="KW-0460">Magnesium</keyword>
<organism evidence="7 8">
    <name type="scientific">Armillaria tabescens</name>
    <name type="common">Ringless honey mushroom</name>
    <name type="synonym">Agaricus tabescens</name>
    <dbReference type="NCBI Taxonomy" id="1929756"/>
    <lineage>
        <taxon>Eukaryota</taxon>
        <taxon>Fungi</taxon>
        <taxon>Dikarya</taxon>
        <taxon>Basidiomycota</taxon>
        <taxon>Agaricomycotina</taxon>
        <taxon>Agaricomycetes</taxon>
        <taxon>Agaricomycetidae</taxon>
        <taxon>Agaricales</taxon>
        <taxon>Marasmiineae</taxon>
        <taxon>Physalacriaceae</taxon>
        <taxon>Desarmillaria</taxon>
    </lineage>
</organism>
<dbReference type="SUPFAM" id="SSF48576">
    <property type="entry name" value="Terpenoid synthases"/>
    <property type="match status" value="1"/>
</dbReference>
<dbReference type="InterPro" id="IPR034686">
    <property type="entry name" value="Terpene_cyclase-like_2"/>
</dbReference>
<sequence length="350" mass="40612">MYSTKQFYLPDLLALSPLKGATNPHYIKAGAESSRWINSYNVFTDRKRAFFVQGCNELLVSHTYPYACYEQFRTCCDFVNLLFVVDEVSDDQNGHDARETGEIFLKTMKYGKRSDDASRFQLEPHVRSDQSDSFRERYMRLAGPNTARRFLQHCQDYINCVSREAELREQGEVLDINSFTDLRRENSAIRLCFGLFEYVLGIDLPQDVFDDPTFMEVYWAAADLVCWANDVYSYNMEQCKGHSGNNIVTVLMKEKHIDLQPAADYIGQYFKVLMDRFMTKKAEIPSWGPKVDADVALYVEAMGHWIQGNLDWSFETQRYFGAEHLRIKETLLVTLRPKESPLDSDSDSDY</sequence>
<dbReference type="RefSeq" id="XP_060325226.1">
    <property type="nucleotide sequence ID" value="XM_060479779.1"/>
</dbReference>
<dbReference type="GeneID" id="85363327"/>
<keyword evidence="5 6" id="KW-0456">Lyase</keyword>
<comment type="cofactor">
    <cofactor evidence="1 6">
        <name>Mg(2+)</name>
        <dbReference type="ChEBI" id="CHEBI:18420"/>
    </cofactor>
</comment>
<dbReference type="Pfam" id="PF19086">
    <property type="entry name" value="Terpene_syn_C_2"/>
    <property type="match status" value="1"/>
</dbReference>
<evidence type="ECO:0000313" key="7">
    <source>
        <dbReference type="EMBL" id="KAK0444656.1"/>
    </source>
</evidence>
<evidence type="ECO:0000256" key="3">
    <source>
        <dbReference type="ARBA" id="ARBA00022723"/>
    </source>
</evidence>
<evidence type="ECO:0000256" key="2">
    <source>
        <dbReference type="ARBA" id="ARBA00006333"/>
    </source>
</evidence>
<dbReference type="EMBL" id="JAUEPS010000053">
    <property type="protein sequence ID" value="KAK0444656.1"/>
    <property type="molecule type" value="Genomic_DNA"/>
</dbReference>
<evidence type="ECO:0000256" key="6">
    <source>
        <dbReference type="RuleBase" id="RU366034"/>
    </source>
</evidence>
<evidence type="ECO:0000256" key="5">
    <source>
        <dbReference type="ARBA" id="ARBA00023239"/>
    </source>
</evidence>
<dbReference type="SFLD" id="SFLDG01020">
    <property type="entry name" value="Terpene_Cyclase_Like_2"/>
    <property type="match status" value="1"/>
</dbReference>
<proteinExistence type="inferred from homology"/>
<dbReference type="Gene3D" id="1.10.600.10">
    <property type="entry name" value="Farnesyl Diphosphate Synthase"/>
    <property type="match status" value="1"/>
</dbReference>
<dbReference type="PANTHER" id="PTHR35201:SF4">
    <property type="entry name" value="BETA-PINACENE SYNTHASE-RELATED"/>
    <property type="match status" value="1"/>
</dbReference>
<name>A0AA39JMY4_ARMTA</name>
<gene>
    <name evidence="7" type="ORF">EV420DRAFT_1722065</name>
</gene>
<evidence type="ECO:0000256" key="4">
    <source>
        <dbReference type="ARBA" id="ARBA00022842"/>
    </source>
</evidence>
<dbReference type="GO" id="GO:0010333">
    <property type="term" value="F:terpene synthase activity"/>
    <property type="evidence" value="ECO:0007669"/>
    <property type="project" value="InterPro"/>
</dbReference>
<keyword evidence="8" id="KW-1185">Reference proteome</keyword>
<dbReference type="AlphaFoldDB" id="A0AA39JMY4"/>
<dbReference type="GO" id="GO:0046872">
    <property type="term" value="F:metal ion binding"/>
    <property type="evidence" value="ECO:0007669"/>
    <property type="project" value="UniProtKB-KW"/>
</dbReference>
<comment type="similarity">
    <text evidence="2 6">Belongs to the terpene synthase family.</text>
</comment>
<dbReference type="InterPro" id="IPR008949">
    <property type="entry name" value="Isoprenoid_synthase_dom_sf"/>
</dbReference>
<protein>
    <recommendedName>
        <fullName evidence="6">Terpene synthase</fullName>
        <ecNumber evidence="6">4.2.3.-</ecNumber>
    </recommendedName>
</protein>
<accession>A0AA39JMY4</accession>
<dbReference type="GO" id="GO:0008299">
    <property type="term" value="P:isoprenoid biosynthetic process"/>
    <property type="evidence" value="ECO:0007669"/>
    <property type="project" value="UniProtKB-ARBA"/>
</dbReference>
<comment type="caution">
    <text evidence="7">The sequence shown here is derived from an EMBL/GenBank/DDBJ whole genome shotgun (WGS) entry which is preliminary data.</text>
</comment>
<dbReference type="PANTHER" id="PTHR35201">
    <property type="entry name" value="TERPENE SYNTHASE"/>
    <property type="match status" value="1"/>
</dbReference>
<dbReference type="Proteomes" id="UP001175211">
    <property type="component" value="Unassembled WGS sequence"/>
</dbReference>
<reference evidence="7" key="1">
    <citation type="submission" date="2023-06" db="EMBL/GenBank/DDBJ databases">
        <authorList>
            <consortium name="Lawrence Berkeley National Laboratory"/>
            <person name="Ahrendt S."/>
            <person name="Sahu N."/>
            <person name="Indic B."/>
            <person name="Wong-Bajracharya J."/>
            <person name="Merenyi Z."/>
            <person name="Ke H.-M."/>
            <person name="Monk M."/>
            <person name="Kocsube S."/>
            <person name="Drula E."/>
            <person name="Lipzen A."/>
            <person name="Balint B."/>
            <person name="Henrissat B."/>
            <person name="Andreopoulos B."/>
            <person name="Martin F.M."/>
            <person name="Harder C.B."/>
            <person name="Rigling D."/>
            <person name="Ford K.L."/>
            <person name="Foster G.D."/>
            <person name="Pangilinan J."/>
            <person name="Papanicolaou A."/>
            <person name="Barry K."/>
            <person name="LaButti K."/>
            <person name="Viragh M."/>
            <person name="Koriabine M."/>
            <person name="Yan M."/>
            <person name="Riley R."/>
            <person name="Champramary S."/>
            <person name="Plett K.L."/>
            <person name="Tsai I.J."/>
            <person name="Slot J."/>
            <person name="Sipos G."/>
            <person name="Plett J."/>
            <person name="Nagy L.G."/>
            <person name="Grigoriev I.V."/>
        </authorList>
    </citation>
    <scope>NUCLEOTIDE SEQUENCE</scope>
    <source>
        <strain evidence="7">CCBAS 213</strain>
    </source>
</reference>
<evidence type="ECO:0000313" key="8">
    <source>
        <dbReference type="Proteomes" id="UP001175211"/>
    </source>
</evidence>